<accession>W9G7C8</accession>
<dbReference type="GO" id="GO:0004622">
    <property type="term" value="F:phosphatidylcholine lysophospholipase activity"/>
    <property type="evidence" value="ECO:0007669"/>
    <property type="project" value="TreeGrafter"/>
</dbReference>
<dbReference type="PANTHER" id="PTHR30383:SF5">
    <property type="entry name" value="SGNH HYDROLASE-TYPE ESTERASE DOMAIN-CONTAINING PROTEIN"/>
    <property type="match status" value="1"/>
</dbReference>
<dbReference type="SUPFAM" id="SSF52266">
    <property type="entry name" value="SGNH hydrolase"/>
    <property type="match status" value="1"/>
</dbReference>
<evidence type="ECO:0000259" key="3">
    <source>
        <dbReference type="Pfam" id="PF13472"/>
    </source>
</evidence>
<feature type="region of interest" description="Disordered" evidence="1">
    <location>
        <begin position="27"/>
        <end position="55"/>
    </location>
</feature>
<dbReference type="InterPro" id="IPR051532">
    <property type="entry name" value="Ester_Hydrolysis_Enzymes"/>
</dbReference>
<reference evidence="4 5" key="1">
    <citation type="submission" date="2013-08" db="EMBL/GenBank/DDBJ databases">
        <title>Intrasporangium oryzae NRRL B-24470.</title>
        <authorList>
            <person name="Liu H."/>
            <person name="Wang G."/>
        </authorList>
    </citation>
    <scope>NUCLEOTIDE SEQUENCE [LARGE SCALE GENOMIC DNA]</scope>
    <source>
        <strain evidence="4 5">NRRL B-24470</strain>
    </source>
</reference>
<dbReference type="eggNOG" id="COG2755">
    <property type="taxonomic scope" value="Bacteria"/>
</dbReference>
<gene>
    <name evidence="4" type="ORF">N865_08355</name>
</gene>
<evidence type="ECO:0000256" key="2">
    <source>
        <dbReference type="SAM" id="SignalP"/>
    </source>
</evidence>
<evidence type="ECO:0000313" key="5">
    <source>
        <dbReference type="Proteomes" id="UP000019489"/>
    </source>
</evidence>
<organism evidence="4 5">
    <name type="scientific">Intrasporangium oryzae NRRL B-24470</name>
    <dbReference type="NCBI Taxonomy" id="1386089"/>
    <lineage>
        <taxon>Bacteria</taxon>
        <taxon>Bacillati</taxon>
        <taxon>Actinomycetota</taxon>
        <taxon>Actinomycetes</taxon>
        <taxon>Micrococcales</taxon>
        <taxon>Intrasporangiaceae</taxon>
        <taxon>Intrasporangium</taxon>
    </lineage>
</organism>
<evidence type="ECO:0000313" key="4">
    <source>
        <dbReference type="EMBL" id="EWS99783.1"/>
    </source>
</evidence>
<feature type="signal peptide" evidence="2">
    <location>
        <begin position="1"/>
        <end position="29"/>
    </location>
</feature>
<protein>
    <submittedName>
        <fullName evidence="4">Acylhydrolase</fullName>
    </submittedName>
</protein>
<dbReference type="CDD" id="cd00229">
    <property type="entry name" value="SGNH_hydrolase"/>
    <property type="match status" value="1"/>
</dbReference>
<keyword evidence="4" id="KW-0378">Hydrolase</keyword>
<dbReference type="Gene3D" id="3.40.50.1110">
    <property type="entry name" value="SGNH hydrolase"/>
    <property type="match status" value="1"/>
</dbReference>
<dbReference type="STRING" id="1386089.N865_08355"/>
<feature type="chain" id="PRO_5004924179" evidence="2">
    <location>
        <begin position="30"/>
        <end position="273"/>
    </location>
</feature>
<dbReference type="PROSITE" id="PS51257">
    <property type="entry name" value="PROKAR_LIPOPROTEIN"/>
    <property type="match status" value="1"/>
</dbReference>
<proteinExistence type="predicted"/>
<comment type="caution">
    <text evidence="4">The sequence shown here is derived from an EMBL/GenBank/DDBJ whole genome shotgun (WGS) entry which is preliminary data.</text>
</comment>
<keyword evidence="2" id="KW-0732">Signal</keyword>
<feature type="domain" description="SGNH hydrolase-type esterase" evidence="3">
    <location>
        <begin position="58"/>
        <end position="258"/>
    </location>
</feature>
<sequence>MGRGRSRAPWAVAVSTALLLLGGCADGQASGSDSRPPTASSTTGSPSATHSGPWSVVALGDSVPAGGGCGCTPYPQLSASSLAIPGTREVSATNAAVNGATSSDVLSSVLTDQDTESHVATADVVEIEVGANDVGYSTTCGTTVSCYQEMVPTVERNLRDIVARVHALAGNHSVLVVLLDYWSVWLGGAYAEAQGQAYVDAATAVTDQVNTVISQTAAATGSAYVDLRAAFKGPDYSYDETHYLAPDGDHPNASGHQRIAQAVVDVVTTTLHP</sequence>
<keyword evidence="5" id="KW-1185">Reference proteome</keyword>
<dbReference type="AlphaFoldDB" id="W9G7C8"/>
<feature type="compositionally biased region" description="Low complexity" evidence="1">
    <location>
        <begin position="36"/>
        <end position="53"/>
    </location>
</feature>
<dbReference type="Pfam" id="PF13472">
    <property type="entry name" value="Lipase_GDSL_2"/>
    <property type="match status" value="1"/>
</dbReference>
<evidence type="ECO:0000256" key="1">
    <source>
        <dbReference type="SAM" id="MobiDB-lite"/>
    </source>
</evidence>
<dbReference type="OrthoDB" id="8215557at2"/>
<dbReference type="PANTHER" id="PTHR30383">
    <property type="entry name" value="THIOESTERASE 1/PROTEASE 1/LYSOPHOSPHOLIPASE L1"/>
    <property type="match status" value="1"/>
</dbReference>
<name>W9G7C8_9MICO</name>
<dbReference type="RefSeq" id="WP_051511166.1">
    <property type="nucleotide sequence ID" value="NZ_AWSA01000072.1"/>
</dbReference>
<dbReference type="InterPro" id="IPR036514">
    <property type="entry name" value="SGNH_hydro_sf"/>
</dbReference>
<dbReference type="InterPro" id="IPR013830">
    <property type="entry name" value="SGNH_hydro"/>
</dbReference>
<dbReference type="EMBL" id="AWSA01000072">
    <property type="protein sequence ID" value="EWS99783.1"/>
    <property type="molecule type" value="Genomic_DNA"/>
</dbReference>
<dbReference type="Proteomes" id="UP000019489">
    <property type="component" value="Unassembled WGS sequence"/>
</dbReference>